<evidence type="ECO:0000313" key="2">
    <source>
        <dbReference type="Proteomes" id="UP000266841"/>
    </source>
</evidence>
<dbReference type="GO" id="GO:0004497">
    <property type="term" value="F:monooxygenase activity"/>
    <property type="evidence" value="ECO:0007669"/>
    <property type="project" value="InterPro"/>
</dbReference>
<evidence type="ECO:0000313" key="1">
    <source>
        <dbReference type="EMBL" id="EJK77819.1"/>
    </source>
</evidence>
<accession>K3W4E9</accession>
<dbReference type="Gene3D" id="1.10.630.10">
    <property type="entry name" value="Cytochrome P450"/>
    <property type="match status" value="1"/>
</dbReference>
<dbReference type="Proteomes" id="UP000266841">
    <property type="component" value="Unassembled WGS sequence"/>
</dbReference>
<dbReference type="InterPro" id="IPR036396">
    <property type="entry name" value="Cyt_P450_sf"/>
</dbReference>
<dbReference type="OrthoDB" id="2843at2759"/>
<organism evidence="1 2">
    <name type="scientific">Thalassiosira oceanica</name>
    <name type="common">Marine diatom</name>
    <dbReference type="NCBI Taxonomy" id="159749"/>
    <lineage>
        <taxon>Eukaryota</taxon>
        <taxon>Sar</taxon>
        <taxon>Stramenopiles</taxon>
        <taxon>Ochrophyta</taxon>
        <taxon>Bacillariophyta</taxon>
        <taxon>Coscinodiscophyceae</taxon>
        <taxon>Thalassiosirophycidae</taxon>
        <taxon>Thalassiosirales</taxon>
        <taxon>Thalassiosiraceae</taxon>
        <taxon>Thalassiosira</taxon>
    </lineage>
</organism>
<gene>
    <name evidence="1" type="ORF">THAOC_00327</name>
</gene>
<name>K3W4E9_THAOC</name>
<keyword evidence="2" id="KW-1185">Reference proteome</keyword>
<protein>
    <submittedName>
        <fullName evidence="1">Uncharacterized protein</fullName>
    </submittedName>
</protein>
<dbReference type="SUPFAM" id="SSF48264">
    <property type="entry name" value="Cytochrome P450"/>
    <property type="match status" value="1"/>
</dbReference>
<comment type="caution">
    <text evidence="1">The sequence shown here is derived from an EMBL/GenBank/DDBJ whole genome shotgun (WGS) entry which is preliminary data.</text>
</comment>
<dbReference type="GO" id="GO:0016705">
    <property type="term" value="F:oxidoreductase activity, acting on paired donors, with incorporation or reduction of molecular oxygen"/>
    <property type="evidence" value="ECO:0007669"/>
    <property type="project" value="InterPro"/>
</dbReference>
<dbReference type="EMBL" id="AGNL01000369">
    <property type="protein sequence ID" value="EJK77819.1"/>
    <property type="molecule type" value="Genomic_DNA"/>
</dbReference>
<dbReference type="GO" id="GO:0005506">
    <property type="term" value="F:iron ion binding"/>
    <property type="evidence" value="ECO:0007669"/>
    <property type="project" value="InterPro"/>
</dbReference>
<sequence>MGKGLIPADPETWSHGASVRAPSCRPSTSKAWLNHMVGLFVFGHCNEALIDSLDRASSAGGKIEMEEKFCSVALDIIGLSVFNYEFGSVTKESPLIKAVYLALVEAEHRSMTPPSYVLGPAVRERAIASPAEVQ</sequence>
<reference evidence="1 2" key="1">
    <citation type="journal article" date="2012" name="Genome Biol.">
        <title>Genome and low-iron response of an oceanic diatom adapted to chronic iron limitation.</title>
        <authorList>
            <person name="Lommer M."/>
            <person name="Specht M."/>
            <person name="Roy A.S."/>
            <person name="Kraemer L."/>
            <person name="Andreson R."/>
            <person name="Gutowska M.A."/>
            <person name="Wolf J."/>
            <person name="Bergner S.V."/>
            <person name="Schilhabel M.B."/>
            <person name="Klostermeier U.C."/>
            <person name="Beiko R.G."/>
            <person name="Rosenstiel P."/>
            <person name="Hippler M."/>
            <person name="Laroche J."/>
        </authorList>
    </citation>
    <scope>NUCLEOTIDE SEQUENCE [LARGE SCALE GENOMIC DNA]</scope>
    <source>
        <strain evidence="1 2">CCMP1005</strain>
    </source>
</reference>
<proteinExistence type="predicted"/>
<dbReference type="GO" id="GO:0020037">
    <property type="term" value="F:heme binding"/>
    <property type="evidence" value="ECO:0007669"/>
    <property type="project" value="InterPro"/>
</dbReference>
<dbReference type="eggNOG" id="KOG0157">
    <property type="taxonomic scope" value="Eukaryota"/>
</dbReference>
<dbReference type="AlphaFoldDB" id="K3W4E9"/>